<dbReference type="Ensembl" id="ENSMSIT00000040912.1">
    <property type="protein sequence ID" value="ENSMSIP00000032423.1"/>
    <property type="gene ID" value="ENSMSIG00000027182.1"/>
</dbReference>
<protein>
    <recommendedName>
        <fullName evidence="4">Large ribosomal subunit protein eL14</fullName>
    </recommendedName>
    <alternativeName>
        <fullName evidence="5">60S ribosomal protein L14</fullName>
    </alternativeName>
</protein>
<reference evidence="7" key="2">
    <citation type="submission" date="2025-09" db="UniProtKB">
        <authorList>
            <consortium name="Ensembl"/>
        </authorList>
    </citation>
    <scope>IDENTIFICATION</scope>
</reference>
<dbReference type="InterPro" id="IPR008991">
    <property type="entry name" value="Translation_prot_SH3-like_sf"/>
</dbReference>
<dbReference type="PANTHER" id="PTHR11127:SF2">
    <property type="entry name" value="LARGE RIBOSOMAL SUBUNIT PROTEIN EL14"/>
    <property type="match status" value="1"/>
</dbReference>
<name>A0A8C6I5X2_MUSSI</name>
<accession>A0A8C6I5X2</accession>
<dbReference type="GO" id="GO:0003723">
    <property type="term" value="F:RNA binding"/>
    <property type="evidence" value="ECO:0007669"/>
    <property type="project" value="InterPro"/>
</dbReference>
<evidence type="ECO:0000256" key="5">
    <source>
        <dbReference type="ARBA" id="ARBA00035318"/>
    </source>
</evidence>
<reference evidence="7" key="1">
    <citation type="submission" date="2025-08" db="UniProtKB">
        <authorList>
            <consortium name="Ensembl"/>
        </authorList>
    </citation>
    <scope>IDENTIFICATION</scope>
</reference>
<dbReference type="GO" id="GO:0022625">
    <property type="term" value="C:cytosolic large ribosomal subunit"/>
    <property type="evidence" value="ECO:0007669"/>
    <property type="project" value="TreeGrafter"/>
</dbReference>
<dbReference type="Gene3D" id="2.30.30.30">
    <property type="match status" value="1"/>
</dbReference>
<dbReference type="Gene3D" id="6.10.250.2270">
    <property type="match status" value="1"/>
</dbReference>
<evidence type="ECO:0000256" key="4">
    <source>
        <dbReference type="ARBA" id="ARBA00035215"/>
    </source>
</evidence>
<sequence>MTYQSRFVFHGGYRAAYVSFGSHPGKLVATVDAIDQKRVFVDGPCTQCPHFKCMQLTGFILEFPHSAGQKYVRKAWEKADINAKWAATRWAKKISARERLAKMTDFDRLKVMKAKKTRNRIIKTEFEANQGYARPCLNKTKAPKYLTTHIC</sequence>
<dbReference type="GeneTree" id="ENSGT00390000007888"/>
<evidence type="ECO:0000313" key="7">
    <source>
        <dbReference type="Ensembl" id="ENSMSIP00000032423.1"/>
    </source>
</evidence>
<dbReference type="InterPro" id="IPR002784">
    <property type="entry name" value="Ribosomal_eL14_dom"/>
</dbReference>
<dbReference type="GO" id="GO:0042273">
    <property type="term" value="P:ribosomal large subunit biogenesis"/>
    <property type="evidence" value="ECO:0007669"/>
    <property type="project" value="TreeGrafter"/>
</dbReference>
<dbReference type="GO" id="GO:0003735">
    <property type="term" value="F:structural constituent of ribosome"/>
    <property type="evidence" value="ECO:0007669"/>
    <property type="project" value="InterPro"/>
</dbReference>
<evidence type="ECO:0000256" key="1">
    <source>
        <dbReference type="ARBA" id="ARBA00006592"/>
    </source>
</evidence>
<feature type="domain" description="Large ribosomal subunit protein eL14" evidence="6">
    <location>
        <begin position="50"/>
        <end position="119"/>
    </location>
</feature>
<organism evidence="7 8">
    <name type="scientific">Mus spicilegus</name>
    <name type="common">Mound-building mouse</name>
    <dbReference type="NCBI Taxonomy" id="10103"/>
    <lineage>
        <taxon>Eukaryota</taxon>
        <taxon>Metazoa</taxon>
        <taxon>Chordata</taxon>
        <taxon>Craniata</taxon>
        <taxon>Vertebrata</taxon>
        <taxon>Euteleostomi</taxon>
        <taxon>Mammalia</taxon>
        <taxon>Eutheria</taxon>
        <taxon>Euarchontoglires</taxon>
        <taxon>Glires</taxon>
        <taxon>Rodentia</taxon>
        <taxon>Myomorpha</taxon>
        <taxon>Muroidea</taxon>
        <taxon>Muridae</taxon>
        <taxon>Murinae</taxon>
        <taxon>Mus</taxon>
        <taxon>Mus</taxon>
    </lineage>
</organism>
<dbReference type="CDD" id="cd23702">
    <property type="entry name" value="eL14"/>
    <property type="match status" value="1"/>
</dbReference>
<dbReference type="Proteomes" id="UP000694415">
    <property type="component" value="Unplaced"/>
</dbReference>
<evidence type="ECO:0000313" key="8">
    <source>
        <dbReference type="Proteomes" id="UP000694415"/>
    </source>
</evidence>
<evidence type="ECO:0000256" key="3">
    <source>
        <dbReference type="ARBA" id="ARBA00023274"/>
    </source>
</evidence>
<evidence type="ECO:0000259" key="6">
    <source>
        <dbReference type="Pfam" id="PF01929"/>
    </source>
</evidence>
<keyword evidence="3" id="KW-0687">Ribonucleoprotein</keyword>
<dbReference type="Pfam" id="PF01929">
    <property type="entry name" value="Ribosomal_L14e"/>
    <property type="match status" value="1"/>
</dbReference>
<dbReference type="PANTHER" id="PTHR11127">
    <property type="entry name" value="60S RIBOSOMAL PROTEIN L14"/>
    <property type="match status" value="1"/>
</dbReference>
<proteinExistence type="inferred from homology"/>
<dbReference type="InterPro" id="IPR014722">
    <property type="entry name" value="Rib_uL2_dom2"/>
</dbReference>
<comment type="similarity">
    <text evidence="1">Belongs to the eukaryotic ribosomal protein eL14 family.</text>
</comment>
<evidence type="ECO:0000256" key="2">
    <source>
        <dbReference type="ARBA" id="ARBA00022980"/>
    </source>
</evidence>
<keyword evidence="2" id="KW-0689">Ribosomal protein</keyword>
<dbReference type="GO" id="GO:0006412">
    <property type="term" value="P:translation"/>
    <property type="evidence" value="ECO:0007669"/>
    <property type="project" value="InterPro"/>
</dbReference>
<dbReference type="AlphaFoldDB" id="A0A8C6I5X2"/>
<keyword evidence="8" id="KW-1185">Reference proteome</keyword>
<dbReference type="SUPFAM" id="SSF50104">
    <property type="entry name" value="Translation proteins SH3-like domain"/>
    <property type="match status" value="1"/>
</dbReference>
<dbReference type="InterPro" id="IPR039660">
    <property type="entry name" value="Ribosomal_eL14"/>
</dbReference>